<gene>
    <name evidence="2" type="ORF">BOLC8T52876H</name>
</gene>
<evidence type="ECO:0000256" key="1">
    <source>
        <dbReference type="SAM" id="MobiDB-lite"/>
    </source>
</evidence>
<accession>A0A3P6FNB0</accession>
<organism evidence="2">
    <name type="scientific">Brassica oleracea</name>
    <name type="common">Wild cabbage</name>
    <dbReference type="NCBI Taxonomy" id="3712"/>
    <lineage>
        <taxon>Eukaryota</taxon>
        <taxon>Viridiplantae</taxon>
        <taxon>Streptophyta</taxon>
        <taxon>Embryophyta</taxon>
        <taxon>Tracheophyta</taxon>
        <taxon>Spermatophyta</taxon>
        <taxon>Magnoliopsida</taxon>
        <taxon>eudicotyledons</taxon>
        <taxon>Gunneridae</taxon>
        <taxon>Pentapetalae</taxon>
        <taxon>rosids</taxon>
        <taxon>malvids</taxon>
        <taxon>Brassicales</taxon>
        <taxon>Brassicaceae</taxon>
        <taxon>Brassiceae</taxon>
        <taxon>Brassica</taxon>
    </lineage>
</organism>
<dbReference type="EMBL" id="LR031879">
    <property type="protein sequence ID" value="VDD59647.1"/>
    <property type="molecule type" value="Genomic_DNA"/>
</dbReference>
<feature type="region of interest" description="Disordered" evidence="1">
    <location>
        <begin position="1"/>
        <end position="24"/>
    </location>
</feature>
<protein>
    <submittedName>
        <fullName evidence="2">Uncharacterized protein</fullName>
    </submittedName>
</protein>
<reference evidence="2" key="1">
    <citation type="submission" date="2018-11" db="EMBL/GenBank/DDBJ databases">
        <authorList>
            <consortium name="Genoscope - CEA"/>
            <person name="William W."/>
        </authorList>
    </citation>
    <scope>NUCLEOTIDE SEQUENCE</scope>
</reference>
<name>A0A3P6FNB0_BRAOL</name>
<evidence type="ECO:0000313" key="2">
    <source>
        <dbReference type="EMBL" id="VDD59647.1"/>
    </source>
</evidence>
<sequence>MRGCSLSANGPPLEKNEEDMHGTPTYNQKTRIFYSPEETRYLIADVYKRAECGKLINLREVLGAFSMNNVTRMLLAREAILWARVCSRSKRSSRVYAYNS</sequence>
<dbReference type="AlphaFoldDB" id="A0A3P6FNB0"/>
<proteinExistence type="predicted"/>